<dbReference type="PANTHER" id="PTHR33734:SF26">
    <property type="entry name" value="LYSM DOMAIN-CONTAINING PROTEIN"/>
    <property type="match status" value="1"/>
</dbReference>
<name>A0A8T2TGR7_CERRI</name>
<dbReference type="PANTHER" id="PTHR33734">
    <property type="entry name" value="LYSM DOMAIN-CONTAINING GPI-ANCHORED PROTEIN 2"/>
    <property type="match status" value="1"/>
</dbReference>
<keyword evidence="2" id="KW-0812">Transmembrane</keyword>
<gene>
    <name evidence="4" type="ORF">KP509_13G075900</name>
</gene>
<dbReference type="Proteomes" id="UP000825935">
    <property type="component" value="Chromosome 13"/>
</dbReference>
<keyword evidence="5" id="KW-1185">Reference proteome</keyword>
<proteinExistence type="predicted"/>
<accession>A0A8T2TGR7</accession>
<dbReference type="EMBL" id="CM035418">
    <property type="protein sequence ID" value="KAH7421792.1"/>
    <property type="molecule type" value="Genomic_DNA"/>
</dbReference>
<feature type="transmembrane region" description="Helical" evidence="2">
    <location>
        <begin position="12"/>
        <end position="29"/>
    </location>
</feature>
<dbReference type="Gene3D" id="3.10.350.10">
    <property type="entry name" value="LysM domain"/>
    <property type="match status" value="1"/>
</dbReference>
<evidence type="ECO:0000313" key="5">
    <source>
        <dbReference type="Proteomes" id="UP000825935"/>
    </source>
</evidence>
<dbReference type="InterPro" id="IPR036779">
    <property type="entry name" value="LysM_dom_sf"/>
</dbReference>
<evidence type="ECO:0000256" key="1">
    <source>
        <dbReference type="SAM" id="MobiDB-lite"/>
    </source>
</evidence>
<evidence type="ECO:0000313" key="4">
    <source>
        <dbReference type="EMBL" id="KAH7421792.1"/>
    </source>
</evidence>
<organism evidence="4 5">
    <name type="scientific">Ceratopteris richardii</name>
    <name type="common">Triangle waterfern</name>
    <dbReference type="NCBI Taxonomy" id="49495"/>
    <lineage>
        <taxon>Eukaryota</taxon>
        <taxon>Viridiplantae</taxon>
        <taxon>Streptophyta</taxon>
        <taxon>Embryophyta</taxon>
        <taxon>Tracheophyta</taxon>
        <taxon>Polypodiopsida</taxon>
        <taxon>Polypodiidae</taxon>
        <taxon>Polypodiales</taxon>
        <taxon>Pteridineae</taxon>
        <taxon>Pteridaceae</taxon>
        <taxon>Parkerioideae</taxon>
        <taxon>Ceratopteris</taxon>
    </lineage>
</organism>
<evidence type="ECO:0000259" key="3">
    <source>
        <dbReference type="PROSITE" id="PS51782"/>
    </source>
</evidence>
<keyword evidence="2" id="KW-1133">Transmembrane helix</keyword>
<reference evidence="4" key="1">
    <citation type="submission" date="2021-08" db="EMBL/GenBank/DDBJ databases">
        <title>WGS assembly of Ceratopteris richardii.</title>
        <authorList>
            <person name="Marchant D.B."/>
            <person name="Chen G."/>
            <person name="Jenkins J."/>
            <person name="Shu S."/>
            <person name="Leebens-Mack J."/>
            <person name="Grimwood J."/>
            <person name="Schmutz J."/>
            <person name="Soltis P."/>
            <person name="Soltis D."/>
            <person name="Chen Z.-H."/>
        </authorList>
    </citation>
    <scope>NUCLEOTIDE SEQUENCE</scope>
    <source>
        <strain evidence="4">Whitten #5841</strain>
        <tissue evidence="4">Leaf</tissue>
    </source>
</reference>
<protein>
    <recommendedName>
        <fullName evidence="3">LysM domain-containing protein</fullName>
    </recommendedName>
</protein>
<feature type="domain" description="LysM" evidence="3">
    <location>
        <begin position="128"/>
        <end position="171"/>
    </location>
</feature>
<keyword evidence="2" id="KW-0472">Membrane</keyword>
<dbReference type="AlphaFoldDB" id="A0A8T2TGR7"/>
<dbReference type="PROSITE" id="PS51782">
    <property type="entry name" value="LYSM"/>
    <property type="match status" value="1"/>
</dbReference>
<dbReference type="InterPro" id="IPR018392">
    <property type="entry name" value="LysM"/>
</dbReference>
<dbReference type="Pfam" id="PF01476">
    <property type="entry name" value="LysM"/>
    <property type="match status" value="1"/>
</dbReference>
<sequence>MSAGKEGKEAVAAKAAGAALAVGVVWGIFKRMKARKEEDALIEECCGENEDFSLSCKEERIVADAEAFVEEVIALAKEEITATKPSESFPPKQDSDEKPWFLKLFDSSKKTESKPKLWSKDSEVKESQSHEIKRGDTLWAISGKYGIPLAALKAANGLEGDNIYAGEKLVIPPK</sequence>
<dbReference type="OrthoDB" id="2107166at2759"/>
<comment type="caution">
    <text evidence="4">The sequence shown here is derived from an EMBL/GenBank/DDBJ whole genome shotgun (WGS) entry which is preliminary data.</text>
</comment>
<dbReference type="SMART" id="SM00257">
    <property type="entry name" value="LysM"/>
    <property type="match status" value="1"/>
</dbReference>
<evidence type="ECO:0000256" key="2">
    <source>
        <dbReference type="SAM" id="Phobius"/>
    </source>
</evidence>
<feature type="region of interest" description="Disordered" evidence="1">
    <location>
        <begin position="108"/>
        <end position="131"/>
    </location>
</feature>
<dbReference type="CDD" id="cd00118">
    <property type="entry name" value="LysM"/>
    <property type="match status" value="1"/>
</dbReference>
<dbReference type="SUPFAM" id="SSF54106">
    <property type="entry name" value="LysM domain"/>
    <property type="match status" value="1"/>
</dbReference>